<protein>
    <submittedName>
        <fullName evidence="2">Uncharacterized protein</fullName>
    </submittedName>
</protein>
<feature type="region of interest" description="Disordered" evidence="1">
    <location>
        <begin position="199"/>
        <end position="228"/>
    </location>
</feature>
<feature type="compositionally biased region" description="Polar residues" evidence="1">
    <location>
        <begin position="204"/>
        <end position="220"/>
    </location>
</feature>
<evidence type="ECO:0000313" key="2">
    <source>
        <dbReference type="EMBL" id="TDG39060.1"/>
    </source>
</evidence>
<gene>
    <name evidence="2" type="ORF">AWZ03_014518</name>
</gene>
<evidence type="ECO:0000313" key="3">
    <source>
        <dbReference type="Proteomes" id="UP000295192"/>
    </source>
</evidence>
<reference evidence="2 3" key="1">
    <citation type="journal article" date="2019" name="J. Hered.">
        <title>An Improved Genome Assembly for Drosophila navojoa, the Basal Species in the mojavensis Cluster.</title>
        <authorList>
            <person name="Vanderlinde T."/>
            <person name="Dupim E.G."/>
            <person name="Nazario-Yepiz N.O."/>
            <person name="Carvalho A.B."/>
        </authorList>
    </citation>
    <scope>NUCLEOTIDE SEQUENCE [LARGE SCALE GENOMIC DNA]</scope>
    <source>
        <strain evidence="2">Navoj_Jal97</strain>
        <tissue evidence="2">Whole organism</tissue>
    </source>
</reference>
<accession>A0A484AT57</accession>
<dbReference type="STRING" id="7232.A0A484AT57"/>
<keyword evidence="3" id="KW-1185">Reference proteome</keyword>
<evidence type="ECO:0000256" key="1">
    <source>
        <dbReference type="SAM" id="MobiDB-lite"/>
    </source>
</evidence>
<name>A0A484AT57_DRONA</name>
<dbReference type="EMBL" id="LSRL02001418">
    <property type="protein sequence ID" value="TDG39060.1"/>
    <property type="molecule type" value="Genomic_DNA"/>
</dbReference>
<dbReference type="AlphaFoldDB" id="A0A484AT57"/>
<dbReference type="OrthoDB" id="18042at2759"/>
<proteinExistence type="predicted"/>
<comment type="caution">
    <text evidence="2">The sequence shown here is derived from an EMBL/GenBank/DDBJ whole genome shotgun (WGS) entry which is preliminary data.</text>
</comment>
<dbReference type="Proteomes" id="UP000295192">
    <property type="component" value="Unassembled WGS sequence"/>
</dbReference>
<organism evidence="2 3">
    <name type="scientific">Drosophila navojoa</name>
    <name type="common">Fruit fly</name>
    <dbReference type="NCBI Taxonomy" id="7232"/>
    <lineage>
        <taxon>Eukaryota</taxon>
        <taxon>Metazoa</taxon>
        <taxon>Ecdysozoa</taxon>
        <taxon>Arthropoda</taxon>
        <taxon>Hexapoda</taxon>
        <taxon>Insecta</taxon>
        <taxon>Pterygota</taxon>
        <taxon>Neoptera</taxon>
        <taxon>Endopterygota</taxon>
        <taxon>Diptera</taxon>
        <taxon>Brachycera</taxon>
        <taxon>Muscomorpha</taxon>
        <taxon>Ephydroidea</taxon>
        <taxon>Drosophilidae</taxon>
        <taxon>Drosophila</taxon>
    </lineage>
</organism>
<sequence>MNNKKNVNTTPPSCTNTIVTDSTVSVSVSASVSSANSSTSSRRQRHSIAGQMSYMKMLGFGGFSKKMATSANSLFSTAVISGSSSAPNLRDMIPVSSSGFGDVPPIRPLETLHNALSLRKLDSFLQDMVLAQIFKTPTGSPPRIREGAAGSNSVSLLTPGIGQHVSVSMPSDSMAAFSSMIEPRDDSVSATQLIGRTAPISGKCDQSSISDPNDDQTQSSDFDDPNDVVMKHILPDEKQRKFCRRKSRTSWRN</sequence>